<keyword evidence="3" id="KW-0472">Membrane</keyword>
<evidence type="ECO:0000313" key="5">
    <source>
        <dbReference type="Proteomes" id="UP001179181"/>
    </source>
</evidence>
<keyword evidence="1 4" id="KW-0328">Glycosyltransferase</keyword>
<evidence type="ECO:0000256" key="2">
    <source>
        <dbReference type="ARBA" id="ARBA00022679"/>
    </source>
</evidence>
<proteinExistence type="predicted"/>
<dbReference type="EMBL" id="JAASQJ010000004">
    <property type="protein sequence ID" value="NIJ54968.1"/>
    <property type="molecule type" value="Genomic_DNA"/>
</dbReference>
<evidence type="ECO:0000256" key="1">
    <source>
        <dbReference type="ARBA" id="ARBA00022676"/>
    </source>
</evidence>
<dbReference type="Pfam" id="PF03808">
    <property type="entry name" value="Glyco_tran_WecG"/>
    <property type="match status" value="1"/>
</dbReference>
<dbReference type="InterPro" id="IPR004629">
    <property type="entry name" value="WecG_TagA_CpsF"/>
</dbReference>
<keyword evidence="5" id="KW-1185">Reference proteome</keyword>
<evidence type="ECO:0000256" key="3">
    <source>
        <dbReference type="SAM" id="Phobius"/>
    </source>
</evidence>
<feature type="transmembrane region" description="Helical" evidence="3">
    <location>
        <begin position="180"/>
        <end position="197"/>
    </location>
</feature>
<dbReference type="PANTHER" id="PTHR34136">
    <property type="match status" value="1"/>
</dbReference>
<dbReference type="PANTHER" id="PTHR34136:SF1">
    <property type="entry name" value="UDP-N-ACETYL-D-MANNOSAMINURONIC ACID TRANSFERASE"/>
    <property type="match status" value="1"/>
</dbReference>
<accession>A0ABX0UPP0</accession>
<feature type="transmembrane region" description="Helical" evidence="3">
    <location>
        <begin position="227"/>
        <end position="244"/>
    </location>
</feature>
<dbReference type="Proteomes" id="UP001179181">
    <property type="component" value="Unassembled WGS sequence"/>
</dbReference>
<reference evidence="4 5" key="1">
    <citation type="submission" date="2020-03" db="EMBL/GenBank/DDBJ databases">
        <title>Genomic Encyclopedia of Type Strains, Phase IV (KMG-IV): sequencing the most valuable type-strain genomes for metagenomic binning, comparative biology and taxonomic classification.</title>
        <authorList>
            <person name="Goeker M."/>
        </authorList>
    </citation>
    <scope>NUCLEOTIDE SEQUENCE [LARGE SCALE GENOMIC DNA]</scope>
    <source>
        <strain evidence="4 5">DSM 102865</strain>
    </source>
</reference>
<keyword evidence="3" id="KW-0812">Transmembrane</keyword>
<gene>
    <name evidence="4" type="ORF">FHS68_004155</name>
</gene>
<sequence>MKKDFISIKVSSHTYAQFIDKTLELINKKKSSYICVANIHMLVEAYQDEDFATIVNSADLCAPDGMPLAWGMRLLYGEKQDRVCGMDLLPDLLAQSEIKGIPVFFYGGSNEMLVKNQAFLDEKHPKLNTAGMLSPPFRQLSPKEEAEHVDMINGSGAKFLVVALGCPKQEKWMARMKGKIQMPMIGIGGALPVMIGLQKRAPVWMQKTSLEWLFRLMQEPKRLMKRYFVTNTVFLFLFCLELAASKRPNIKATLN</sequence>
<protein>
    <submittedName>
        <fullName evidence="4">N-acetylglucosaminyldiphosphoundecaprenol N-acetyl-beta-D-mannosaminyltransferase</fullName>
        <ecNumber evidence="4">2.4.1.187</ecNumber>
    </submittedName>
</protein>
<dbReference type="NCBIfam" id="TIGR00696">
    <property type="entry name" value="wecG_tagA_cpsF"/>
    <property type="match status" value="1"/>
</dbReference>
<dbReference type="CDD" id="cd06533">
    <property type="entry name" value="Glyco_transf_WecG_TagA"/>
    <property type="match status" value="1"/>
</dbReference>
<dbReference type="RefSeq" id="WP_167274086.1">
    <property type="nucleotide sequence ID" value="NZ_JAASQJ010000004.1"/>
</dbReference>
<name>A0ABX0UPP0_9BACT</name>
<dbReference type="EC" id="2.4.1.187" evidence="4"/>
<comment type="caution">
    <text evidence="4">The sequence shown here is derived from an EMBL/GenBank/DDBJ whole genome shotgun (WGS) entry which is preliminary data.</text>
</comment>
<organism evidence="4 5">
    <name type="scientific">Dyadobacter arcticus</name>
    <dbReference type="NCBI Taxonomy" id="1078754"/>
    <lineage>
        <taxon>Bacteria</taxon>
        <taxon>Pseudomonadati</taxon>
        <taxon>Bacteroidota</taxon>
        <taxon>Cytophagia</taxon>
        <taxon>Cytophagales</taxon>
        <taxon>Spirosomataceae</taxon>
        <taxon>Dyadobacter</taxon>
    </lineage>
</organism>
<keyword evidence="3" id="KW-1133">Transmembrane helix</keyword>
<evidence type="ECO:0000313" key="4">
    <source>
        <dbReference type="EMBL" id="NIJ54968.1"/>
    </source>
</evidence>
<dbReference type="GO" id="GO:0047244">
    <property type="term" value="F:N-acetylglucosaminyldiphosphoundecaprenol N-acetyl-beta-D-mannosaminyltransferase activity"/>
    <property type="evidence" value="ECO:0007669"/>
    <property type="project" value="UniProtKB-EC"/>
</dbReference>
<keyword evidence="2 4" id="KW-0808">Transferase</keyword>